<dbReference type="Gene3D" id="3.10.129.10">
    <property type="entry name" value="Hotdog Thioesterase"/>
    <property type="match status" value="1"/>
</dbReference>
<reference evidence="2" key="1">
    <citation type="submission" date="2022-03" db="EMBL/GenBank/DDBJ databases">
        <authorList>
            <person name="Martin C."/>
        </authorList>
    </citation>
    <scope>NUCLEOTIDE SEQUENCE</scope>
</reference>
<dbReference type="PANTHER" id="PTHR34487">
    <property type="entry name" value="ACYL-ACP THIOESTERASE"/>
    <property type="match status" value="1"/>
</dbReference>
<comment type="caution">
    <text evidence="2">The sequence shown here is derived from an EMBL/GenBank/DDBJ whole genome shotgun (WGS) entry which is preliminary data.</text>
</comment>
<dbReference type="PANTHER" id="PTHR34487:SF1">
    <property type="entry name" value="ACYL-ACP THIOESTERASE"/>
    <property type="match status" value="1"/>
</dbReference>
<sequence length="282" mass="32516">MDFVGIYGMLAVIVHLLIVYTSNWLSILTQPHFLLLTSGKIQLMRVCRLLESLRIVMVMQWKHLFNVDPTADLQFLVGTRYEFSDHLHDEIECAHKPFEMVGYYGHCGSSSYEHITSIISSHTKQELAKCIGKVVYIDKRTRRPKNLPAGIVVALKRFAPKSALITKFKPLVLPEDDVCIFKKGFDVLPSDLDYNDHTNHASYAKYCCDFATLVAANGKFKHIPKDFESMRLKSYSNWFLGESLVSDKLHVLFWEDLENKRQINFEIKNQEASILQSTMELY</sequence>
<feature type="transmembrane region" description="Helical" evidence="1">
    <location>
        <begin position="6"/>
        <end position="25"/>
    </location>
</feature>
<keyword evidence="1" id="KW-1133">Transmembrane helix</keyword>
<gene>
    <name evidence="2" type="ORF">OFUS_LOCUS1869</name>
</gene>
<protein>
    <submittedName>
        <fullName evidence="2">Uncharacterized protein</fullName>
    </submittedName>
</protein>
<dbReference type="Proteomes" id="UP000749559">
    <property type="component" value="Unassembled WGS sequence"/>
</dbReference>
<keyword evidence="1" id="KW-0472">Membrane</keyword>
<proteinExistence type="predicted"/>
<dbReference type="EMBL" id="CAIIXF020000001">
    <property type="protein sequence ID" value="CAH1774404.1"/>
    <property type="molecule type" value="Genomic_DNA"/>
</dbReference>
<dbReference type="InterPro" id="IPR029069">
    <property type="entry name" value="HotDog_dom_sf"/>
</dbReference>
<accession>A0A8S4N0V0</accession>
<dbReference type="AlphaFoldDB" id="A0A8S4N0V0"/>
<name>A0A8S4N0V0_OWEFU</name>
<dbReference type="OrthoDB" id="5975054at2759"/>
<evidence type="ECO:0000313" key="3">
    <source>
        <dbReference type="Proteomes" id="UP000749559"/>
    </source>
</evidence>
<keyword evidence="3" id="KW-1185">Reference proteome</keyword>
<evidence type="ECO:0000256" key="1">
    <source>
        <dbReference type="SAM" id="Phobius"/>
    </source>
</evidence>
<evidence type="ECO:0000313" key="2">
    <source>
        <dbReference type="EMBL" id="CAH1774404.1"/>
    </source>
</evidence>
<keyword evidence="1" id="KW-0812">Transmembrane</keyword>
<dbReference type="SUPFAM" id="SSF54637">
    <property type="entry name" value="Thioesterase/thiol ester dehydrase-isomerase"/>
    <property type="match status" value="1"/>
</dbReference>
<organism evidence="2 3">
    <name type="scientific">Owenia fusiformis</name>
    <name type="common">Polychaete worm</name>
    <dbReference type="NCBI Taxonomy" id="6347"/>
    <lineage>
        <taxon>Eukaryota</taxon>
        <taxon>Metazoa</taxon>
        <taxon>Spiralia</taxon>
        <taxon>Lophotrochozoa</taxon>
        <taxon>Annelida</taxon>
        <taxon>Polychaeta</taxon>
        <taxon>Sedentaria</taxon>
        <taxon>Canalipalpata</taxon>
        <taxon>Sabellida</taxon>
        <taxon>Oweniida</taxon>
        <taxon>Oweniidae</taxon>
        <taxon>Owenia</taxon>
    </lineage>
</organism>